<organism evidence="2 3">
    <name type="scientific">Lineolata rhizophorae</name>
    <dbReference type="NCBI Taxonomy" id="578093"/>
    <lineage>
        <taxon>Eukaryota</taxon>
        <taxon>Fungi</taxon>
        <taxon>Dikarya</taxon>
        <taxon>Ascomycota</taxon>
        <taxon>Pezizomycotina</taxon>
        <taxon>Dothideomycetes</taxon>
        <taxon>Dothideomycetes incertae sedis</taxon>
        <taxon>Lineolatales</taxon>
        <taxon>Lineolataceae</taxon>
        <taxon>Lineolata</taxon>
    </lineage>
</organism>
<feature type="compositionally biased region" description="Basic and acidic residues" evidence="1">
    <location>
        <begin position="414"/>
        <end position="444"/>
    </location>
</feature>
<dbReference type="Proteomes" id="UP000799766">
    <property type="component" value="Unassembled WGS sequence"/>
</dbReference>
<keyword evidence="3" id="KW-1185">Reference proteome</keyword>
<feature type="compositionally biased region" description="Pro residues" evidence="1">
    <location>
        <begin position="229"/>
        <end position="242"/>
    </location>
</feature>
<feature type="compositionally biased region" description="Polar residues" evidence="1">
    <location>
        <begin position="77"/>
        <end position="90"/>
    </location>
</feature>
<evidence type="ECO:0000256" key="1">
    <source>
        <dbReference type="SAM" id="MobiDB-lite"/>
    </source>
</evidence>
<proteinExistence type="predicted"/>
<feature type="compositionally biased region" description="Basic and acidic residues" evidence="1">
    <location>
        <begin position="1"/>
        <end position="13"/>
    </location>
</feature>
<feature type="region of interest" description="Disordered" evidence="1">
    <location>
        <begin position="191"/>
        <end position="248"/>
    </location>
</feature>
<dbReference type="OrthoDB" id="5377012at2759"/>
<evidence type="ECO:0000313" key="2">
    <source>
        <dbReference type="EMBL" id="KAF2461251.1"/>
    </source>
</evidence>
<feature type="compositionally biased region" description="Polar residues" evidence="1">
    <location>
        <begin position="119"/>
        <end position="161"/>
    </location>
</feature>
<evidence type="ECO:0000313" key="3">
    <source>
        <dbReference type="Proteomes" id="UP000799766"/>
    </source>
</evidence>
<accession>A0A6A6PB92</accession>
<feature type="region of interest" description="Disordered" evidence="1">
    <location>
        <begin position="381"/>
        <end position="444"/>
    </location>
</feature>
<name>A0A6A6PB92_9PEZI</name>
<reference evidence="2" key="1">
    <citation type="journal article" date="2020" name="Stud. Mycol.">
        <title>101 Dothideomycetes genomes: a test case for predicting lifestyles and emergence of pathogens.</title>
        <authorList>
            <person name="Haridas S."/>
            <person name="Albert R."/>
            <person name="Binder M."/>
            <person name="Bloem J."/>
            <person name="Labutti K."/>
            <person name="Salamov A."/>
            <person name="Andreopoulos B."/>
            <person name="Baker S."/>
            <person name="Barry K."/>
            <person name="Bills G."/>
            <person name="Bluhm B."/>
            <person name="Cannon C."/>
            <person name="Castanera R."/>
            <person name="Culley D."/>
            <person name="Daum C."/>
            <person name="Ezra D."/>
            <person name="Gonzalez J."/>
            <person name="Henrissat B."/>
            <person name="Kuo A."/>
            <person name="Liang C."/>
            <person name="Lipzen A."/>
            <person name="Lutzoni F."/>
            <person name="Magnuson J."/>
            <person name="Mondo S."/>
            <person name="Nolan M."/>
            <person name="Ohm R."/>
            <person name="Pangilinan J."/>
            <person name="Park H.-J."/>
            <person name="Ramirez L."/>
            <person name="Alfaro M."/>
            <person name="Sun H."/>
            <person name="Tritt A."/>
            <person name="Yoshinaga Y."/>
            <person name="Zwiers L.-H."/>
            <person name="Turgeon B."/>
            <person name="Goodwin S."/>
            <person name="Spatafora J."/>
            <person name="Crous P."/>
            <person name="Grigoriev I."/>
        </authorList>
    </citation>
    <scope>NUCLEOTIDE SEQUENCE</scope>
    <source>
        <strain evidence="2">ATCC 16933</strain>
    </source>
</reference>
<feature type="compositionally biased region" description="Polar residues" evidence="1">
    <location>
        <begin position="29"/>
        <end position="48"/>
    </location>
</feature>
<dbReference type="EMBL" id="MU001671">
    <property type="protein sequence ID" value="KAF2461251.1"/>
    <property type="molecule type" value="Genomic_DNA"/>
</dbReference>
<dbReference type="AlphaFoldDB" id="A0A6A6PB92"/>
<feature type="region of interest" description="Disordered" evidence="1">
    <location>
        <begin position="1"/>
        <end position="167"/>
    </location>
</feature>
<feature type="compositionally biased region" description="Low complexity" evidence="1">
    <location>
        <begin position="198"/>
        <end position="214"/>
    </location>
</feature>
<feature type="compositionally biased region" description="Low complexity" evidence="1">
    <location>
        <begin position="98"/>
        <end position="115"/>
    </location>
</feature>
<protein>
    <recommendedName>
        <fullName evidence="4">Ca2+-modulated nonselective cation channel polycystin</fullName>
    </recommendedName>
</protein>
<feature type="compositionally biased region" description="Polar residues" evidence="1">
    <location>
        <begin position="215"/>
        <end position="225"/>
    </location>
</feature>
<sequence>MATAEHATRPVDRHTRRRPFASWMKRLTNLKNSSSDSPNTNGKKQNIAINAKSKKTGPAAPRNNPYPESGHLHRPAPTSSVNGHLSFSTRDNSRRSESYTSLESSSAATGAASGAPLRSNRSAAPTVATNPETIHSDAGQSKAGTSNTAGNGANSVFSSPNHSDRSLTTTLTTIQSTAPSAMLGHAHGTQTNAAGALNTPSTASAPSGSAPNTAHHTSIQFSHQFPVSPGQPPPSAIPPHLSPHPHTYTAATANNLLTDNASILTLASSSKRRRRHSLDTDASVRAIAPSSVWGGSRESLPLSVLSGAGPADPATVYSPPGRPSIGGSASISGVGVGGSALASTERNSVYSASGAGGVPGLSSDRNSYYANKTIDGGSVRSGLLGHGRNDSISNSIGGVQTGGPAASSPLASPKETRHEDENATEKEGEAQNEGQEKTEGGAKD</sequence>
<gene>
    <name evidence="2" type="ORF">BDY21DRAFT_383370</name>
</gene>
<evidence type="ECO:0008006" key="4">
    <source>
        <dbReference type="Google" id="ProtNLM"/>
    </source>
</evidence>